<dbReference type="AlphaFoldDB" id="A0A6A5SY64"/>
<name>A0A6A5SY64_9PLEO</name>
<evidence type="ECO:0000313" key="2">
    <source>
        <dbReference type="Proteomes" id="UP000800038"/>
    </source>
</evidence>
<gene>
    <name evidence="1" type="ORF">EJ02DRAFT_463996</name>
</gene>
<dbReference type="EMBL" id="ML976015">
    <property type="protein sequence ID" value="KAF1944664.1"/>
    <property type="molecule type" value="Genomic_DNA"/>
</dbReference>
<dbReference type="Proteomes" id="UP000800038">
    <property type="component" value="Unassembled WGS sequence"/>
</dbReference>
<evidence type="ECO:0000313" key="1">
    <source>
        <dbReference type="EMBL" id="KAF1944664.1"/>
    </source>
</evidence>
<accession>A0A6A5SY64</accession>
<sequence length="197" mass="20754">MRRVKGVVVSTPRLCLGGAAVHHHLANQANQHAVWGEASGMRCRLSAEGHTRLRPSFTSRAHNPRDTTLDPLGNAIVGSSAGISICPLMNIAQASSTPLVYSLRARTASPSPSANDTGTRLSTQQQAAVAAASQGQALETLMHLSPKRSYHVHWGQQCAAQQGIGPSGHLLHLLDLAPYPPSTWPACTKSTSSATLC</sequence>
<proteinExistence type="predicted"/>
<protein>
    <submittedName>
        <fullName evidence="1">Uncharacterized protein</fullName>
    </submittedName>
</protein>
<organism evidence="1 2">
    <name type="scientific">Clathrospora elynae</name>
    <dbReference type="NCBI Taxonomy" id="706981"/>
    <lineage>
        <taxon>Eukaryota</taxon>
        <taxon>Fungi</taxon>
        <taxon>Dikarya</taxon>
        <taxon>Ascomycota</taxon>
        <taxon>Pezizomycotina</taxon>
        <taxon>Dothideomycetes</taxon>
        <taxon>Pleosporomycetidae</taxon>
        <taxon>Pleosporales</taxon>
        <taxon>Diademaceae</taxon>
        <taxon>Clathrospora</taxon>
    </lineage>
</organism>
<reference evidence="1" key="1">
    <citation type="journal article" date="2020" name="Stud. Mycol.">
        <title>101 Dothideomycetes genomes: a test case for predicting lifestyles and emergence of pathogens.</title>
        <authorList>
            <person name="Haridas S."/>
            <person name="Albert R."/>
            <person name="Binder M."/>
            <person name="Bloem J."/>
            <person name="Labutti K."/>
            <person name="Salamov A."/>
            <person name="Andreopoulos B."/>
            <person name="Baker S."/>
            <person name="Barry K."/>
            <person name="Bills G."/>
            <person name="Bluhm B."/>
            <person name="Cannon C."/>
            <person name="Castanera R."/>
            <person name="Culley D."/>
            <person name="Daum C."/>
            <person name="Ezra D."/>
            <person name="Gonzalez J."/>
            <person name="Henrissat B."/>
            <person name="Kuo A."/>
            <person name="Liang C."/>
            <person name="Lipzen A."/>
            <person name="Lutzoni F."/>
            <person name="Magnuson J."/>
            <person name="Mondo S."/>
            <person name="Nolan M."/>
            <person name="Ohm R."/>
            <person name="Pangilinan J."/>
            <person name="Park H.-J."/>
            <person name="Ramirez L."/>
            <person name="Alfaro M."/>
            <person name="Sun H."/>
            <person name="Tritt A."/>
            <person name="Yoshinaga Y."/>
            <person name="Zwiers L.-H."/>
            <person name="Turgeon B."/>
            <person name="Goodwin S."/>
            <person name="Spatafora J."/>
            <person name="Crous P."/>
            <person name="Grigoriev I."/>
        </authorList>
    </citation>
    <scope>NUCLEOTIDE SEQUENCE</scope>
    <source>
        <strain evidence="1">CBS 161.51</strain>
    </source>
</reference>
<keyword evidence="2" id="KW-1185">Reference proteome</keyword>